<keyword evidence="1" id="KW-1133">Transmembrane helix</keyword>
<proteinExistence type="predicted"/>
<gene>
    <name evidence="2" type="ORF">Scinn_45720</name>
</gene>
<evidence type="ECO:0000313" key="3">
    <source>
        <dbReference type="Proteomes" id="UP000660554"/>
    </source>
</evidence>
<dbReference type="GeneID" id="86958288"/>
<evidence type="ECO:0008006" key="4">
    <source>
        <dbReference type="Google" id="ProtNLM"/>
    </source>
</evidence>
<dbReference type="RefSeq" id="WP_158718350.1">
    <property type="nucleotide sequence ID" value="NZ_BMRU01000008.1"/>
</dbReference>
<keyword evidence="3" id="KW-1185">Reference proteome</keyword>
<feature type="transmembrane region" description="Helical" evidence="1">
    <location>
        <begin position="26"/>
        <end position="46"/>
    </location>
</feature>
<comment type="caution">
    <text evidence="2">The sequence shown here is derived from an EMBL/GenBank/DDBJ whole genome shotgun (WGS) entry which is preliminary data.</text>
</comment>
<evidence type="ECO:0000313" key="2">
    <source>
        <dbReference type="EMBL" id="GHI15109.1"/>
    </source>
</evidence>
<keyword evidence="1" id="KW-0812">Transmembrane</keyword>
<dbReference type="Proteomes" id="UP000660554">
    <property type="component" value="Unassembled WGS sequence"/>
</dbReference>
<reference evidence="3" key="1">
    <citation type="submission" date="2020-09" db="EMBL/GenBank/DDBJ databases">
        <title>Whole genome shotgun sequence of Streptomyces cinnamonensis NBRC 15873.</title>
        <authorList>
            <person name="Komaki H."/>
            <person name="Tamura T."/>
        </authorList>
    </citation>
    <scope>NUCLEOTIDE SEQUENCE [LARGE SCALE GENOMIC DNA]</scope>
    <source>
        <strain evidence="3">NBRC 15873</strain>
    </source>
</reference>
<organism evidence="2 3">
    <name type="scientific">Streptomyces virginiae</name>
    <name type="common">Streptomyces cinnamonensis</name>
    <dbReference type="NCBI Taxonomy" id="1961"/>
    <lineage>
        <taxon>Bacteria</taxon>
        <taxon>Bacillati</taxon>
        <taxon>Actinomycetota</taxon>
        <taxon>Actinomycetes</taxon>
        <taxon>Kitasatosporales</taxon>
        <taxon>Streptomycetaceae</taxon>
        <taxon>Streptomyces</taxon>
    </lineage>
</organism>
<protein>
    <recommendedName>
        <fullName evidence="4">Small hydrophobic protein</fullName>
    </recommendedName>
</protein>
<dbReference type="EMBL" id="BNDV01000010">
    <property type="protein sequence ID" value="GHI15109.1"/>
    <property type="molecule type" value="Genomic_DNA"/>
</dbReference>
<dbReference type="Pfam" id="PF19621">
    <property type="entry name" value="DUF6126"/>
    <property type="match status" value="1"/>
</dbReference>
<dbReference type="InterPro" id="IPR046129">
    <property type="entry name" value="DUF6126"/>
</dbReference>
<keyword evidence="1" id="KW-0472">Membrane</keyword>
<evidence type="ECO:0000256" key="1">
    <source>
        <dbReference type="SAM" id="Phobius"/>
    </source>
</evidence>
<accession>A0ABQ3NQT9</accession>
<name>A0ABQ3NQT9_STRVG</name>
<sequence>MTDNLPEKDTATEHEKWKEKGVAMRAFFYIFGTHVFAGFIWLLFYLGQHAQK</sequence>